<dbReference type="Gene3D" id="3.80.10.10">
    <property type="entry name" value="Ribonuclease Inhibitor"/>
    <property type="match status" value="4"/>
</dbReference>
<evidence type="ECO:0000256" key="6">
    <source>
        <dbReference type="ARBA" id="ARBA00022737"/>
    </source>
</evidence>
<comment type="subcellular location">
    <subcellularLocation>
        <location evidence="1">Membrane</location>
        <topology evidence="1">Single-pass type I membrane protein</topology>
    </subcellularLocation>
</comment>
<proteinExistence type="inferred from homology"/>
<evidence type="ECO:0000256" key="5">
    <source>
        <dbReference type="ARBA" id="ARBA00022729"/>
    </source>
</evidence>
<evidence type="ECO:0000256" key="1">
    <source>
        <dbReference type="ARBA" id="ARBA00004479"/>
    </source>
</evidence>
<keyword evidence="12" id="KW-1185">Reference proteome</keyword>
<keyword evidence="8" id="KW-0472">Membrane</keyword>
<evidence type="ECO:0000313" key="12">
    <source>
        <dbReference type="Proteomes" id="UP000245207"/>
    </source>
</evidence>
<comment type="similarity">
    <text evidence="2">Belongs to the RLP family.</text>
</comment>
<dbReference type="InterPro" id="IPR046956">
    <property type="entry name" value="RLP23-like"/>
</dbReference>
<evidence type="ECO:0000256" key="7">
    <source>
        <dbReference type="ARBA" id="ARBA00022989"/>
    </source>
</evidence>
<name>A0A2U1MG18_ARTAN</name>
<keyword evidence="6" id="KW-0677">Repeat</keyword>
<dbReference type="AlphaFoldDB" id="A0A2U1MG18"/>
<evidence type="ECO:0000256" key="9">
    <source>
        <dbReference type="ARBA" id="ARBA00023180"/>
    </source>
</evidence>
<dbReference type="InterPro" id="IPR001611">
    <property type="entry name" value="Leu-rich_rpt"/>
</dbReference>
<dbReference type="Pfam" id="PF13855">
    <property type="entry name" value="LRR_8"/>
    <property type="match status" value="2"/>
</dbReference>
<keyword evidence="9" id="KW-0325">Glycoprotein</keyword>
<evidence type="ECO:0000256" key="8">
    <source>
        <dbReference type="ARBA" id="ARBA00023136"/>
    </source>
</evidence>
<dbReference type="OrthoDB" id="442066at2759"/>
<dbReference type="GO" id="GO:0016020">
    <property type="term" value="C:membrane"/>
    <property type="evidence" value="ECO:0007669"/>
    <property type="project" value="UniProtKB-SubCell"/>
</dbReference>
<evidence type="ECO:0000256" key="2">
    <source>
        <dbReference type="ARBA" id="ARBA00009592"/>
    </source>
</evidence>
<dbReference type="Proteomes" id="UP000245207">
    <property type="component" value="Unassembled WGS sequence"/>
</dbReference>
<keyword evidence="7" id="KW-1133">Transmembrane helix</keyword>
<reference evidence="11 12" key="1">
    <citation type="journal article" date="2018" name="Mol. Plant">
        <title>The genome of Artemisia annua provides insight into the evolution of Asteraceae family and artemisinin biosynthesis.</title>
        <authorList>
            <person name="Shen Q."/>
            <person name="Zhang L."/>
            <person name="Liao Z."/>
            <person name="Wang S."/>
            <person name="Yan T."/>
            <person name="Shi P."/>
            <person name="Liu M."/>
            <person name="Fu X."/>
            <person name="Pan Q."/>
            <person name="Wang Y."/>
            <person name="Lv Z."/>
            <person name="Lu X."/>
            <person name="Zhang F."/>
            <person name="Jiang W."/>
            <person name="Ma Y."/>
            <person name="Chen M."/>
            <person name="Hao X."/>
            <person name="Li L."/>
            <person name="Tang Y."/>
            <person name="Lv G."/>
            <person name="Zhou Y."/>
            <person name="Sun X."/>
            <person name="Brodelius P.E."/>
            <person name="Rose J.K.C."/>
            <person name="Tang K."/>
        </authorList>
    </citation>
    <scope>NUCLEOTIDE SEQUENCE [LARGE SCALE GENOMIC DNA]</scope>
    <source>
        <strain evidence="12">cv. Huhao1</strain>
        <tissue evidence="11">Leaf</tissue>
    </source>
</reference>
<evidence type="ECO:0000256" key="10">
    <source>
        <dbReference type="SAM" id="SignalP"/>
    </source>
</evidence>
<protein>
    <submittedName>
        <fullName evidence="11">Receptor like protein 34</fullName>
    </submittedName>
</protein>
<feature type="chain" id="PRO_5015775585" evidence="10">
    <location>
        <begin position="19"/>
        <end position="535"/>
    </location>
</feature>
<dbReference type="SUPFAM" id="SSF52058">
    <property type="entry name" value="L domain-like"/>
    <property type="match status" value="1"/>
</dbReference>
<dbReference type="FunFam" id="3.80.10.10:FF:000111">
    <property type="entry name" value="LRR receptor-like serine/threonine-protein kinase ERECTA"/>
    <property type="match status" value="1"/>
</dbReference>
<accession>A0A2U1MG18</accession>
<dbReference type="PANTHER" id="PTHR48061">
    <property type="entry name" value="LEUCINE-RICH REPEAT RECEPTOR PROTEIN KINASE EMS1-LIKE-RELATED"/>
    <property type="match status" value="1"/>
</dbReference>
<comment type="caution">
    <text evidence="11">The sequence shown here is derived from an EMBL/GenBank/DDBJ whole genome shotgun (WGS) entry which is preliminary data.</text>
</comment>
<dbReference type="PROSITE" id="PS51450">
    <property type="entry name" value="LRR"/>
    <property type="match status" value="1"/>
</dbReference>
<gene>
    <name evidence="11" type="ORF">CTI12_AA387310</name>
</gene>
<evidence type="ECO:0000256" key="4">
    <source>
        <dbReference type="ARBA" id="ARBA00022692"/>
    </source>
</evidence>
<keyword evidence="5 10" id="KW-0732">Signal</keyword>
<dbReference type="PANTHER" id="PTHR48061:SF12">
    <property type="entry name" value="DISEASE RESISTANCE LIKE PROTEIN"/>
    <property type="match status" value="1"/>
</dbReference>
<feature type="signal peptide" evidence="10">
    <location>
        <begin position="1"/>
        <end position="18"/>
    </location>
</feature>
<dbReference type="STRING" id="35608.A0A2U1MG18"/>
<evidence type="ECO:0000256" key="3">
    <source>
        <dbReference type="ARBA" id="ARBA00022614"/>
    </source>
</evidence>
<keyword evidence="11" id="KW-0675">Receptor</keyword>
<evidence type="ECO:0000313" key="11">
    <source>
        <dbReference type="EMBL" id="PWA60215.1"/>
    </source>
</evidence>
<dbReference type="PRINTS" id="PR00019">
    <property type="entry name" value="LEURICHRPT"/>
</dbReference>
<dbReference type="Pfam" id="PF00560">
    <property type="entry name" value="LRR_1"/>
    <property type="match status" value="2"/>
</dbReference>
<keyword evidence="4" id="KW-0812">Transmembrane</keyword>
<dbReference type="EMBL" id="PKPP01005414">
    <property type="protein sequence ID" value="PWA60215.1"/>
    <property type="molecule type" value="Genomic_DNA"/>
</dbReference>
<keyword evidence="3" id="KW-0433">Leucine-rich repeat</keyword>
<sequence length="535" mass="60052">MPMRFLLFLLYVLQSTLATKLSSSSQSFSHNDECTALIQFKNKMFTNKSVSSDPLAYPKVASWKVNSSKGGTNCCLWDGVECSDKTSGHVIRLDLNSCFLYGTINSTSSLFDLIHLRRLNLADNCFNFSQIPSEIGRFSRLKRLDFRRDSSDIRGNQITLSVNNNHTNSTPPKIAILNLGSCNLRAFPHFLRFQNQLQELYLDDNNISGLIPEWMGSVSKQTLQTLLLSKNSLTGFEKNWPVIPWVGLRLLDLSHNMLHGSIPLYNSLLVLNLRGNVLRGTIPNTFTNGRKLLMINLSENQLEGQLPRSLDNCASFQILDLGNNHIDDMYPFWLGALPELQVLILGSNKLHGTIRITAVDFSSNKFRGIILDSIKELSGLQLLNLSNNEFSGVIPSSKGSLTQMESLDLSSNMLEGRMSQELVQLNFLEVLNVSYNNLTGPIPQGKQFKTFMNNSYMGNLGLCGDPLSKKCCKSDDVSKPPTVTFEQDTDSDFPSGVDWVVILSELGSGLVIGLLFGNHLTTRFYKWYLERFKKW</sequence>
<organism evidence="11 12">
    <name type="scientific">Artemisia annua</name>
    <name type="common">Sweet wormwood</name>
    <dbReference type="NCBI Taxonomy" id="35608"/>
    <lineage>
        <taxon>Eukaryota</taxon>
        <taxon>Viridiplantae</taxon>
        <taxon>Streptophyta</taxon>
        <taxon>Embryophyta</taxon>
        <taxon>Tracheophyta</taxon>
        <taxon>Spermatophyta</taxon>
        <taxon>Magnoliopsida</taxon>
        <taxon>eudicotyledons</taxon>
        <taxon>Gunneridae</taxon>
        <taxon>Pentapetalae</taxon>
        <taxon>asterids</taxon>
        <taxon>campanulids</taxon>
        <taxon>Asterales</taxon>
        <taxon>Asteraceae</taxon>
        <taxon>Asteroideae</taxon>
        <taxon>Anthemideae</taxon>
        <taxon>Artemisiinae</taxon>
        <taxon>Artemisia</taxon>
    </lineage>
</organism>
<dbReference type="InterPro" id="IPR032675">
    <property type="entry name" value="LRR_dom_sf"/>
</dbReference>